<accession>A0A6J3LZA1</accession>
<dbReference type="RefSeq" id="XP_033458136.1">
    <property type="nucleotide sequence ID" value="XM_033607812.1"/>
</dbReference>
<feature type="compositionally biased region" description="Low complexity" evidence="1">
    <location>
        <begin position="861"/>
        <end position="882"/>
    </location>
</feature>
<feature type="compositionally biased region" description="Polar residues" evidence="1">
    <location>
        <begin position="323"/>
        <end position="339"/>
    </location>
</feature>
<proteinExistence type="predicted"/>
<feature type="region of interest" description="Disordered" evidence="1">
    <location>
        <begin position="453"/>
        <end position="492"/>
    </location>
</feature>
<feature type="compositionally biased region" description="Polar residues" evidence="1">
    <location>
        <begin position="475"/>
        <end position="484"/>
    </location>
</feature>
<name>A0A6J3LZA1_9PEZI</name>
<feature type="region of interest" description="Disordered" evidence="1">
    <location>
        <begin position="1"/>
        <end position="41"/>
    </location>
</feature>
<feature type="compositionally biased region" description="Basic and acidic residues" evidence="1">
    <location>
        <begin position="257"/>
        <end position="269"/>
    </location>
</feature>
<protein>
    <submittedName>
        <fullName evidence="3">Uncharacterized protein</fullName>
    </submittedName>
</protein>
<feature type="region of interest" description="Disordered" evidence="1">
    <location>
        <begin position="314"/>
        <end position="339"/>
    </location>
</feature>
<reference evidence="3" key="3">
    <citation type="submission" date="2025-08" db="UniProtKB">
        <authorList>
            <consortium name="RefSeq"/>
        </authorList>
    </citation>
    <scope>IDENTIFICATION</scope>
    <source>
        <strain evidence="3">CBS 342.82</strain>
    </source>
</reference>
<dbReference type="OrthoDB" id="3897620at2759"/>
<feature type="region of interest" description="Disordered" evidence="1">
    <location>
        <begin position="793"/>
        <end position="842"/>
    </location>
</feature>
<feature type="compositionally biased region" description="Polar residues" evidence="1">
    <location>
        <begin position="1"/>
        <end position="21"/>
    </location>
</feature>
<feature type="compositionally biased region" description="Polar residues" evidence="1">
    <location>
        <begin position="412"/>
        <end position="429"/>
    </location>
</feature>
<feature type="region of interest" description="Disordered" evidence="1">
    <location>
        <begin position="400"/>
        <end position="431"/>
    </location>
</feature>
<evidence type="ECO:0000256" key="1">
    <source>
        <dbReference type="SAM" id="MobiDB-lite"/>
    </source>
</evidence>
<dbReference type="AlphaFoldDB" id="A0A6J3LZA1"/>
<feature type="region of interest" description="Disordered" evidence="1">
    <location>
        <begin position="861"/>
        <end position="917"/>
    </location>
</feature>
<reference evidence="3" key="1">
    <citation type="submission" date="2020-01" db="EMBL/GenBank/DDBJ databases">
        <authorList>
            <consortium name="DOE Joint Genome Institute"/>
            <person name="Haridas S."/>
            <person name="Albert R."/>
            <person name="Binder M."/>
            <person name="Bloem J."/>
            <person name="Labutti K."/>
            <person name="Salamov A."/>
            <person name="Andreopoulos B."/>
            <person name="Baker S.E."/>
            <person name="Barry K."/>
            <person name="Bills G."/>
            <person name="Bluhm B.H."/>
            <person name="Cannon C."/>
            <person name="Castanera R."/>
            <person name="Culley D.E."/>
            <person name="Daum C."/>
            <person name="Ezra D."/>
            <person name="Gonzalez J.B."/>
            <person name="Henrissat B."/>
            <person name="Kuo A."/>
            <person name="Liang C."/>
            <person name="Lipzen A."/>
            <person name="Lutzoni F."/>
            <person name="Magnuson J."/>
            <person name="Mondo S."/>
            <person name="Nolan M."/>
            <person name="Ohm R."/>
            <person name="Pangilinan J."/>
            <person name="Park H.-J."/>
            <person name="Ramirez L."/>
            <person name="Alfaro M."/>
            <person name="Sun H."/>
            <person name="Tritt A."/>
            <person name="Yoshinaga Y."/>
            <person name="Zwiers L.-H."/>
            <person name="Turgeon B.G."/>
            <person name="Goodwin S.B."/>
            <person name="Spatafora J.W."/>
            <person name="Crous P.W."/>
            <person name="Grigoriev I.V."/>
        </authorList>
    </citation>
    <scope>NUCLEOTIDE SEQUENCE</scope>
    <source>
        <strain evidence="3">CBS 342.82</strain>
    </source>
</reference>
<feature type="compositionally biased region" description="Polar residues" evidence="1">
    <location>
        <begin position="288"/>
        <end position="299"/>
    </location>
</feature>
<feature type="region of interest" description="Disordered" evidence="1">
    <location>
        <begin position="58"/>
        <end position="78"/>
    </location>
</feature>
<feature type="compositionally biased region" description="Pro residues" evidence="1">
    <location>
        <begin position="899"/>
        <end position="909"/>
    </location>
</feature>
<feature type="region of interest" description="Disordered" evidence="1">
    <location>
        <begin position="162"/>
        <end position="299"/>
    </location>
</feature>
<gene>
    <name evidence="3" type="ORF">K489DRAFT_411499</name>
</gene>
<sequence length="934" mass="99492">MASLVSPTESTFSDRSYNASSRPRHSYSLFPTVEATPPTSPTILSQKAAFSRAALESHHRRRSSSMGSVARGKTPSRPVSINTGIAQTLLSPPNAAAGTYTRDARSAAMSTVHEVHSHASSPVQDSHPRGSEVRAAAISRCSEFDSESSQSIARTIVTLDTSAGTSSSPYDHESEQSSDRFLQHGADLDLPPTPSFQANRFRSRPGPNLKIAISRQDGGDHVAQGSHVDPPSRRCPSPALKTASHAPLSRARSTSSRSDREFIVDDSNRPAHQRKRSRSAKPLPSIHLSASGQSTFPPNSSVDSLYPIRAGSLPTASFPPRPSTANPAISTSSQLQHTPRTMPPIWDKPFGMAMPVAQDQIRSGDADAPRSIALPPGVTTKLKAKTSEPMLSSYNFTWKTVSPEETPESAKSAAQDTPPMSRSASSLANRTDLPDSISRVLAAKARIAALNISDPNIPDQSPAKENPSPVIGDATTHSRATTPASLRRRPSMSTFTDPAATLKELTEQTEALQLRYASLRTDRQALSASIVCKLQEIKPGPHYHNLLLDEQLSLAAVSSSMDICFAKLKALDCRKEDLVAALIAQAAAPVPRRYVPSSVPSLISNASTSSRKYSMGPSTGRLTGEFGDLANGVRLRRLPSYYSDSETSECPRLSQIRKLSIGSDNGLGFEVPDRLVVIDAPSEGLHRSGDLPLTPVPESMATTPSSRRRRNSAGESILDVAASSHRGTRLSSGATSILSDDLMTDEPAPPARKIRINATKAARIIEHLVHSANSDRNAAAMIKLIGDHDNSIYLSDDEDPTSPASADEPTDSTNLASLDASSSNIPAPPPPPRKYDAPLPQLPLPPLPIEHLVSCVKKPGASLARSTTRSSTSTGAASSTTTVAPHSHSGDSNGFASIPLPPPPPPSPPSKKVRGYSTQTLQTIQVYMDEDVLC</sequence>
<feature type="compositionally biased region" description="Basic and acidic residues" evidence="1">
    <location>
        <begin position="170"/>
        <end position="182"/>
    </location>
</feature>
<dbReference type="GeneID" id="54365611"/>
<organism evidence="3">
    <name type="scientific">Dissoconium aciculare CBS 342.82</name>
    <dbReference type="NCBI Taxonomy" id="1314786"/>
    <lineage>
        <taxon>Eukaryota</taxon>
        <taxon>Fungi</taxon>
        <taxon>Dikarya</taxon>
        <taxon>Ascomycota</taxon>
        <taxon>Pezizomycotina</taxon>
        <taxon>Dothideomycetes</taxon>
        <taxon>Dothideomycetidae</taxon>
        <taxon>Mycosphaerellales</taxon>
        <taxon>Dissoconiaceae</taxon>
        <taxon>Dissoconium</taxon>
    </lineage>
</organism>
<feature type="region of interest" description="Disordered" evidence="1">
    <location>
        <begin position="686"/>
        <end position="713"/>
    </location>
</feature>
<reference evidence="3" key="2">
    <citation type="submission" date="2020-04" db="EMBL/GenBank/DDBJ databases">
        <authorList>
            <consortium name="NCBI Genome Project"/>
        </authorList>
    </citation>
    <scope>NUCLEOTIDE SEQUENCE</scope>
    <source>
        <strain evidence="3">CBS 342.82</strain>
    </source>
</reference>
<dbReference type="Proteomes" id="UP000504637">
    <property type="component" value="Unplaced"/>
</dbReference>
<keyword evidence="2" id="KW-1185">Reference proteome</keyword>
<evidence type="ECO:0000313" key="2">
    <source>
        <dbReference type="Proteomes" id="UP000504637"/>
    </source>
</evidence>
<evidence type="ECO:0000313" key="3">
    <source>
        <dbReference type="RefSeq" id="XP_033458136.1"/>
    </source>
</evidence>